<keyword evidence="3" id="KW-1003">Cell membrane</keyword>
<dbReference type="InterPro" id="IPR006726">
    <property type="entry name" value="PHBA_efflux_AaeB/fusaric-R"/>
</dbReference>
<keyword evidence="6 7" id="KW-0472">Membrane</keyword>
<sequence length="660" mass="72299">MIRLQRHQWIFAGKLFVAAMLAFALAVHLGLPQPYWSLVTCGVVMNPLSGAIRSKAVYRFAGTFCAGITALFLTSLFASTPYLLLAASGLAAATAYAFCAMERTPRSYGFQLYAITMMLLTVAGIDHPERIFDTTLARVTEISLGIIVTTLVDSALFPASMKLTLRGSLRRWLNDINAWMLDVFSAQAREAGVEHDRLKTLADIRALSQLTVQLRYDPQISAGELKHALAIQHRLLRLAPVLSAIHARVHGMTERERDAILPVFEPLQKATQNHEAFDEGTLNAIRELPKALHIEAPWQQLLHDNLADLVEEAGRIWAEIGAIDESLEQRKALPPALRDSVDRTVAAPLPPDFGLAAQSFLVLLGTFALLCGVWKLTGWTQGAGAVLLGVVTLTFYGTSDEPGPAVAQFGRMGLFAMFAGGVFCYGLLPMAADYPTFLLAMALFLVPLGLWSTVNPGAVLVIILGLSSINLQGQYAPPEFSTYVEGSLEGLFGIYMGFLGASIFRSTGIRAALQRFIQQETGEIIALTQESTHELREAYMNRAMDRISSMTTRLAAAGEVQRSVTLLTRLRLGLNIANLKMLSLNSSMAMRAHIEDLLNTLRQELSRPTPSDSLLVKIDQALRTAWHEGQRQSHRATVPGSLVGLRVALFENAPEWRPNP</sequence>
<keyword evidence="5 7" id="KW-1133">Transmembrane helix</keyword>
<dbReference type="Proteomes" id="UP001156664">
    <property type="component" value="Unassembled WGS sequence"/>
</dbReference>
<feature type="transmembrane region" description="Helical" evidence="7">
    <location>
        <begin position="82"/>
        <end position="101"/>
    </location>
</feature>
<feature type="transmembrane region" description="Helical" evidence="7">
    <location>
        <begin position="409"/>
        <end position="428"/>
    </location>
</feature>
<comment type="caution">
    <text evidence="8">The sequence shown here is derived from an EMBL/GenBank/DDBJ whole genome shotgun (WGS) entry which is preliminary data.</text>
</comment>
<evidence type="ECO:0008006" key="10">
    <source>
        <dbReference type="Google" id="ProtNLM"/>
    </source>
</evidence>
<gene>
    <name evidence="8" type="ORF">GCM10007875_07220</name>
</gene>
<feature type="transmembrane region" description="Helical" evidence="7">
    <location>
        <begin position="108"/>
        <end position="125"/>
    </location>
</feature>
<accession>A0ABQ5YND6</accession>
<keyword evidence="4 7" id="KW-0812">Transmembrane</keyword>
<feature type="transmembrane region" description="Helical" evidence="7">
    <location>
        <begin position="35"/>
        <end position="52"/>
    </location>
</feature>
<comment type="subcellular location">
    <subcellularLocation>
        <location evidence="1">Cell membrane</location>
        <topology evidence="1">Multi-pass membrane protein</topology>
    </subcellularLocation>
</comment>
<feature type="transmembrane region" description="Helical" evidence="7">
    <location>
        <begin position="57"/>
        <end position="76"/>
    </location>
</feature>
<evidence type="ECO:0000256" key="5">
    <source>
        <dbReference type="ARBA" id="ARBA00022989"/>
    </source>
</evidence>
<dbReference type="PANTHER" id="PTHR30509">
    <property type="entry name" value="P-HYDROXYBENZOIC ACID EFFLUX PUMP SUBUNIT-RELATED"/>
    <property type="match status" value="1"/>
</dbReference>
<evidence type="ECO:0000256" key="7">
    <source>
        <dbReference type="SAM" id="Phobius"/>
    </source>
</evidence>
<evidence type="ECO:0000313" key="9">
    <source>
        <dbReference type="Proteomes" id="UP001156664"/>
    </source>
</evidence>
<organism evidence="8 9">
    <name type="scientific">Limnobacter litoralis</name>
    <dbReference type="NCBI Taxonomy" id="481366"/>
    <lineage>
        <taxon>Bacteria</taxon>
        <taxon>Pseudomonadati</taxon>
        <taxon>Pseudomonadota</taxon>
        <taxon>Betaproteobacteria</taxon>
        <taxon>Burkholderiales</taxon>
        <taxon>Burkholderiaceae</taxon>
        <taxon>Limnobacter</taxon>
    </lineage>
</organism>
<protein>
    <recommendedName>
        <fullName evidence="10">FUSC family protein</fullName>
    </recommendedName>
</protein>
<name>A0ABQ5YND6_9BURK</name>
<keyword evidence="9" id="KW-1185">Reference proteome</keyword>
<feature type="transmembrane region" description="Helical" evidence="7">
    <location>
        <begin position="376"/>
        <end position="397"/>
    </location>
</feature>
<evidence type="ECO:0000256" key="2">
    <source>
        <dbReference type="ARBA" id="ARBA00022448"/>
    </source>
</evidence>
<proteinExistence type="predicted"/>
<reference evidence="9" key="1">
    <citation type="journal article" date="2019" name="Int. J. Syst. Evol. Microbiol.">
        <title>The Global Catalogue of Microorganisms (GCM) 10K type strain sequencing project: providing services to taxonomists for standard genome sequencing and annotation.</title>
        <authorList>
            <consortium name="The Broad Institute Genomics Platform"/>
            <consortium name="The Broad Institute Genome Sequencing Center for Infectious Disease"/>
            <person name="Wu L."/>
            <person name="Ma J."/>
        </authorList>
    </citation>
    <scope>NUCLEOTIDE SEQUENCE [LARGE SCALE GENOMIC DNA]</scope>
    <source>
        <strain evidence="9">NBRC 105857</strain>
    </source>
</reference>
<evidence type="ECO:0000313" key="8">
    <source>
        <dbReference type="EMBL" id="GLR25634.1"/>
    </source>
</evidence>
<feature type="transmembrane region" description="Helical" evidence="7">
    <location>
        <begin position="487"/>
        <end position="504"/>
    </location>
</feature>
<dbReference type="EMBL" id="BSOJ01000006">
    <property type="protein sequence ID" value="GLR25634.1"/>
    <property type="molecule type" value="Genomic_DNA"/>
</dbReference>
<evidence type="ECO:0000256" key="3">
    <source>
        <dbReference type="ARBA" id="ARBA00022475"/>
    </source>
</evidence>
<dbReference type="RefSeq" id="WP_284280031.1">
    <property type="nucleotide sequence ID" value="NZ_BSOJ01000006.1"/>
</dbReference>
<evidence type="ECO:0000256" key="1">
    <source>
        <dbReference type="ARBA" id="ARBA00004651"/>
    </source>
</evidence>
<feature type="transmembrane region" description="Helical" evidence="7">
    <location>
        <begin position="9"/>
        <end position="29"/>
    </location>
</feature>
<dbReference type="PANTHER" id="PTHR30509:SF9">
    <property type="entry name" value="MULTIDRUG RESISTANCE PROTEIN MDTO"/>
    <property type="match status" value="1"/>
</dbReference>
<keyword evidence="2" id="KW-0813">Transport</keyword>
<evidence type="ECO:0000256" key="6">
    <source>
        <dbReference type="ARBA" id="ARBA00023136"/>
    </source>
</evidence>
<dbReference type="Pfam" id="PF04632">
    <property type="entry name" value="FUSC"/>
    <property type="match status" value="1"/>
</dbReference>
<feature type="transmembrane region" description="Helical" evidence="7">
    <location>
        <begin position="353"/>
        <end position="370"/>
    </location>
</feature>
<evidence type="ECO:0000256" key="4">
    <source>
        <dbReference type="ARBA" id="ARBA00022692"/>
    </source>
</evidence>